<feature type="transmembrane region" description="Helical" evidence="1">
    <location>
        <begin position="15"/>
        <end position="39"/>
    </location>
</feature>
<name>A0A7S4EPI8_9STRA</name>
<keyword evidence="1" id="KW-1133">Transmembrane helix</keyword>
<evidence type="ECO:0000313" key="2">
    <source>
        <dbReference type="EMBL" id="CAE0727063.1"/>
    </source>
</evidence>
<organism evidence="2">
    <name type="scientific">Pseudo-nitzschia australis</name>
    <dbReference type="NCBI Taxonomy" id="44445"/>
    <lineage>
        <taxon>Eukaryota</taxon>
        <taxon>Sar</taxon>
        <taxon>Stramenopiles</taxon>
        <taxon>Ochrophyta</taxon>
        <taxon>Bacillariophyta</taxon>
        <taxon>Bacillariophyceae</taxon>
        <taxon>Bacillariophycidae</taxon>
        <taxon>Bacillariales</taxon>
        <taxon>Bacillariaceae</taxon>
        <taxon>Pseudo-nitzschia</taxon>
    </lineage>
</organism>
<gene>
    <name evidence="2" type="ORF">PAUS00366_LOCUS19823</name>
</gene>
<proteinExistence type="predicted"/>
<keyword evidence="1" id="KW-0812">Transmembrane</keyword>
<evidence type="ECO:0000256" key="1">
    <source>
        <dbReference type="SAM" id="Phobius"/>
    </source>
</evidence>
<keyword evidence="1" id="KW-0472">Membrane</keyword>
<sequence length="99" mass="10156">MPTIIPLLTLERVSIATAVVVALAAVAICSFFTTAAATAGAGATLRSRRCNGGSGSLLFLCRCYSLLPLPCWMQTRRPVPPGPLLCAGRACSCIGAAAF</sequence>
<accession>A0A7S4EPI8</accession>
<protein>
    <submittedName>
        <fullName evidence="2">Uncharacterized protein</fullName>
    </submittedName>
</protein>
<dbReference type="EMBL" id="HBIX01029576">
    <property type="protein sequence ID" value="CAE0727063.1"/>
    <property type="molecule type" value="Transcribed_RNA"/>
</dbReference>
<reference evidence="2" key="1">
    <citation type="submission" date="2021-01" db="EMBL/GenBank/DDBJ databases">
        <authorList>
            <person name="Corre E."/>
            <person name="Pelletier E."/>
            <person name="Niang G."/>
            <person name="Scheremetjew M."/>
            <person name="Finn R."/>
            <person name="Kale V."/>
            <person name="Holt S."/>
            <person name="Cochrane G."/>
            <person name="Meng A."/>
            <person name="Brown T."/>
            <person name="Cohen L."/>
        </authorList>
    </citation>
    <scope>NUCLEOTIDE SEQUENCE</scope>
    <source>
        <strain evidence="2">10249 10 AB</strain>
    </source>
</reference>
<dbReference type="AlphaFoldDB" id="A0A7S4EPI8"/>